<comment type="subcellular location">
    <subcellularLocation>
        <location evidence="1">Cell membrane</location>
    </subcellularLocation>
</comment>
<feature type="domain" description="Ice-binding protein C-terminal" evidence="5">
    <location>
        <begin position="294"/>
        <end position="318"/>
    </location>
</feature>
<keyword evidence="2" id="KW-1003">Cell membrane</keyword>
<dbReference type="GO" id="GO:0005886">
    <property type="term" value="C:plasma membrane"/>
    <property type="evidence" value="ECO:0007669"/>
    <property type="project" value="UniProtKB-SubCell"/>
</dbReference>
<dbReference type="Pfam" id="PF07589">
    <property type="entry name" value="PEP-CTERM"/>
    <property type="match status" value="1"/>
</dbReference>
<evidence type="ECO:0000256" key="3">
    <source>
        <dbReference type="ARBA" id="ARBA00023136"/>
    </source>
</evidence>
<reference evidence="7" key="1">
    <citation type="submission" date="2014-02" db="EMBL/GenBank/DDBJ databases">
        <authorList>
            <person name="Gan H."/>
        </authorList>
    </citation>
    <scope>NUCLEOTIDE SEQUENCE [LARGE SCALE GENOMIC DNA]</scope>
    <source>
        <strain evidence="7">S1</strain>
    </source>
</reference>
<evidence type="ECO:0000313" key="6">
    <source>
        <dbReference type="EMBL" id="CDN86642.1"/>
    </source>
</evidence>
<dbReference type="NCBIfam" id="TIGR02595">
    <property type="entry name" value="PEP_CTERM"/>
    <property type="match status" value="1"/>
</dbReference>
<gene>
    <name evidence="6" type="ORF">BN948_01048</name>
</gene>
<keyword evidence="4" id="KW-0732">Signal</keyword>
<proteinExistence type="predicted"/>
<dbReference type="Proteomes" id="UP000028878">
    <property type="component" value="Unassembled WGS sequence"/>
</dbReference>
<protein>
    <submittedName>
        <fullName evidence="6">SdiA-regulated</fullName>
    </submittedName>
</protein>
<evidence type="ECO:0000313" key="7">
    <source>
        <dbReference type="Proteomes" id="UP000028878"/>
    </source>
</evidence>
<keyword evidence="3" id="KW-0472">Membrane</keyword>
<evidence type="ECO:0000256" key="2">
    <source>
        <dbReference type="ARBA" id="ARBA00022475"/>
    </source>
</evidence>
<dbReference type="Pfam" id="PF06977">
    <property type="entry name" value="SdiA-regulated"/>
    <property type="match status" value="1"/>
</dbReference>
<accession>A0A1L1P9S4</accession>
<name>A0A1L1P9S4_HYDIT</name>
<evidence type="ECO:0000259" key="5">
    <source>
        <dbReference type="Pfam" id="PF07589"/>
    </source>
</evidence>
<dbReference type="InterPro" id="IPR013424">
    <property type="entry name" value="Ice-binding_C"/>
</dbReference>
<dbReference type="EMBL" id="CCAE010000005">
    <property type="protein sequence ID" value="CDN86642.1"/>
    <property type="molecule type" value="Genomic_DNA"/>
</dbReference>
<evidence type="ECO:0000256" key="4">
    <source>
        <dbReference type="SAM" id="SignalP"/>
    </source>
</evidence>
<sequence length="325" mass="33934" precursor="true">MPLKSLRAALLAALAGAALAPSLSHAQALDLSRYSLSATYHAMVGEASGITYNWDNDSLFIVGDSLQFSELTKTGEIYSYPLPGSNGSGIEAFKDSEGIAYIGNGQYLLADERAMTVSLMVPEATWDMGGGKTRTAYSSKPGAPTYTFGPESPNQGIEGVTWERSTGTVFAIKERREQGVFEADIDFANGASGSHVSLFDPALLGVQSLSDISVLSNSTAFAGRSFADNLLILSATSQVLLEVTRTGEIVSRLDLTGMATKIEGVTVDNDGVIYLVGESGGPSGASALLVLTAPVPEPEAYAMMLAGLAAVGAFARRRSAALRKA</sequence>
<feature type="chain" id="PRO_5009681288" evidence="4">
    <location>
        <begin position="27"/>
        <end position="325"/>
    </location>
</feature>
<keyword evidence="7" id="KW-1185">Reference proteome</keyword>
<evidence type="ECO:0000256" key="1">
    <source>
        <dbReference type="ARBA" id="ARBA00004236"/>
    </source>
</evidence>
<dbReference type="RefSeq" id="WP_009515813.1">
    <property type="nucleotide sequence ID" value="NZ_CCAE010000005.1"/>
</dbReference>
<dbReference type="InterPro" id="IPR009722">
    <property type="entry name" value="YjiK/CarP"/>
</dbReference>
<dbReference type="AlphaFoldDB" id="A0A1L1P9S4"/>
<feature type="signal peptide" evidence="4">
    <location>
        <begin position="1"/>
        <end position="26"/>
    </location>
</feature>
<organism evidence="6 7">
    <name type="scientific">Hydrogenophaga intermedia</name>
    <dbReference type="NCBI Taxonomy" id="65786"/>
    <lineage>
        <taxon>Bacteria</taxon>
        <taxon>Pseudomonadati</taxon>
        <taxon>Pseudomonadota</taxon>
        <taxon>Betaproteobacteria</taxon>
        <taxon>Burkholderiales</taxon>
        <taxon>Comamonadaceae</taxon>
        <taxon>Hydrogenophaga</taxon>
    </lineage>
</organism>
<dbReference type="SUPFAM" id="SSF50956">
    <property type="entry name" value="Thermostable phytase (3-phytase)"/>
    <property type="match status" value="1"/>
</dbReference>
<reference evidence="7" key="2">
    <citation type="submission" date="2014-11" db="EMBL/GenBank/DDBJ databases">
        <title>Draft genome sequence of Hydrogenophaga intermedia S1.</title>
        <authorList>
            <person name="Gan H.M."/>
            <person name="Chew T.H."/>
            <person name="Stolz A."/>
        </authorList>
    </citation>
    <scope>NUCLEOTIDE SEQUENCE [LARGE SCALE GENOMIC DNA]</scope>
    <source>
        <strain evidence="7">S1</strain>
    </source>
</reference>